<dbReference type="eggNOG" id="COG1410">
    <property type="taxonomic scope" value="Bacteria"/>
</dbReference>
<dbReference type="PROSITE" id="PS50972">
    <property type="entry name" value="PTERIN_BINDING"/>
    <property type="match status" value="1"/>
</dbReference>
<gene>
    <name evidence="25" type="ordered locus">Slip_0734</name>
</gene>
<dbReference type="Gene3D" id="3.20.20.330">
    <property type="entry name" value="Homocysteine-binding-like domain"/>
    <property type="match status" value="1"/>
</dbReference>
<dbReference type="InterPro" id="IPR017215">
    <property type="entry name" value="MetH_bac"/>
</dbReference>
<evidence type="ECO:0000256" key="19">
    <source>
        <dbReference type="ARBA" id="ARBA00031040"/>
    </source>
</evidence>
<name>D7CLC9_SYNLT</name>
<feature type="domain" description="Pterin-binding" evidence="22">
    <location>
        <begin position="327"/>
        <end position="571"/>
    </location>
</feature>
<dbReference type="AlphaFoldDB" id="D7CLC9"/>
<dbReference type="GO" id="GO:0008705">
    <property type="term" value="F:methionine synthase activity"/>
    <property type="evidence" value="ECO:0007669"/>
    <property type="project" value="UniProtKB-EC"/>
</dbReference>
<dbReference type="PROSITE" id="PS50970">
    <property type="entry name" value="HCY"/>
    <property type="match status" value="1"/>
</dbReference>
<dbReference type="PROSITE" id="PS51332">
    <property type="entry name" value="B12_BINDING"/>
    <property type="match status" value="1"/>
</dbReference>
<sequence length="852" mass="91419">MFWVKGVKHLIKDLASLLRERIIILDGAMGTMLQERGLRPGDCPELFGLEHPEVLEEIHGQYIEAGADIIQTNTFGANRFKLTEYGLQDRVAEINKAAVKAAKKVAGSGALVAIDIGPTGRLLQPAGDATFDQLYEAFREQVVAGAEAGADLVSIETMTDIGELRAAVIAARENTDLPILAHLTFEPNGRTMMGTSPAGAALVLEALGVTAIGANCSGGAKELLPVIEEMARVTGIFLSVEPNAGLPKLENGRTIFPETPESMAVYALSLREAGANLIGGCCGTTPAHIRAMAEILRGLPPVTRRPKRVRALASRSRYVVLSEDSPLHFIGERINPTARKKLGQDIAQGSMAMVAEEARKQVEAGAPLIDVNVGVPGIDEPSAMEKAVIAVQSSVDVPISIDSANSAAVEAALKAFVGRPLINSTTGEQKVLERILPLAKKYGAAVLGLCLDEKGIPSTAGERFEIAVRILEQARLYGLREEDIYIDCLVKTAGAEQAQVMETIKCVRMVRERLGLATVLGISNVSHGLPAREILNSTYLAMALGSGLDLPIINPFDQRIREVILASGVLLNRDISARKFVGEFKDRTSLPSEAARPRSWVCEKCNIPLLVAGKPPGGVDDASRLPVVAGDEKIKQEEGSKGADIAARIEEAVVKGEEHLIVGLVKEALAAGIAALEVVNKSLIPGIEKVGELYEKQEYFLPQLMLSAETMKKGFATVRPFLTQQAQQQFGTIIMATVEGDIHDIGKNIVSLMLENYGFKVIDLGKNVPAQRIVEEAVRSRADIVGLSALMTTTMPRMGEVIERLREKGLGCRVMVGGAVLTQEYAERIGADAYARDAREAVIKARKLCNLD</sequence>
<dbReference type="InterPro" id="IPR036724">
    <property type="entry name" value="Cobalamin-bd_sf"/>
</dbReference>
<keyword evidence="11" id="KW-0846">Cobalamin</keyword>
<evidence type="ECO:0000313" key="25">
    <source>
        <dbReference type="EMBL" id="ADI01514.1"/>
    </source>
</evidence>
<evidence type="ECO:0000256" key="17">
    <source>
        <dbReference type="ARBA" id="ARBA00023285"/>
    </source>
</evidence>
<evidence type="ECO:0000256" key="1">
    <source>
        <dbReference type="ARBA" id="ARBA00001700"/>
    </source>
</evidence>
<dbReference type="EC" id="2.1.1.13" evidence="7"/>
<dbReference type="InterPro" id="IPR000489">
    <property type="entry name" value="Pterin-binding_dom"/>
</dbReference>
<evidence type="ECO:0000256" key="3">
    <source>
        <dbReference type="ARBA" id="ARBA00001956"/>
    </source>
</evidence>
<evidence type="ECO:0000256" key="12">
    <source>
        <dbReference type="ARBA" id="ARBA00022679"/>
    </source>
</evidence>
<dbReference type="GO" id="GO:0032259">
    <property type="term" value="P:methylation"/>
    <property type="evidence" value="ECO:0007669"/>
    <property type="project" value="UniProtKB-KW"/>
</dbReference>
<dbReference type="SUPFAM" id="SSF52242">
    <property type="entry name" value="Cobalamin (vitamin B12)-binding domain"/>
    <property type="match status" value="1"/>
</dbReference>
<dbReference type="SUPFAM" id="SSF82282">
    <property type="entry name" value="Homocysteine S-methyltransferase"/>
    <property type="match status" value="1"/>
</dbReference>
<dbReference type="GO" id="GO:0046872">
    <property type="term" value="F:metal ion binding"/>
    <property type="evidence" value="ECO:0007669"/>
    <property type="project" value="UniProtKB-KW"/>
</dbReference>
<comment type="cofactor">
    <cofactor evidence="2 20">
        <name>Zn(2+)</name>
        <dbReference type="ChEBI" id="CHEBI:29105"/>
    </cofactor>
</comment>
<dbReference type="eggNOG" id="COG0646">
    <property type="taxonomic scope" value="Bacteria"/>
</dbReference>
<evidence type="ECO:0000256" key="5">
    <source>
        <dbReference type="ARBA" id="ARBA00010398"/>
    </source>
</evidence>
<dbReference type="InterPro" id="IPR006158">
    <property type="entry name" value="Cobalamin-bd"/>
</dbReference>
<evidence type="ECO:0000256" key="11">
    <source>
        <dbReference type="ARBA" id="ARBA00022628"/>
    </source>
</evidence>
<evidence type="ECO:0000256" key="20">
    <source>
        <dbReference type="PROSITE-ProRule" id="PRU00333"/>
    </source>
</evidence>
<dbReference type="HOGENOM" id="CLU_004914_0_2_9"/>
<comment type="similarity">
    <text evidence="5">Belongs to the vitamin-B12 dependent methionine synthase family.</text>
</comment>
<dbReference type="GO" id="GO:0005829">
    <property type="term" value="C:cytosol"/>
    <property type="evidence" value="ECO:0007669"/>
    <property type="project" value="TreeGrafter"/>
</dbReference>
<dbReference type="Gene3D" id="1.10.1240.10">
    <property type="entry name" value="Methionine synthase domain"/>
    <property type="match status" value="1"/>
</dbReference>
<dbReference type="PROSITE" id="PS51337">
    <property type="entry name" value="B12_BINDING_NTER"/>
    <property type="match status" value="1"/>
</dbReference>
<evidence type="ECO:0000259" key="22">
    <source>
        <dbReference type="PROSITE" id="PS50972"/>
    </source>
</evidence>
<evidence type="ECO:0000256" key="18">
    <source>
        <dbReference type="ARBA" id="ARBA00025552"/>
    </source>
</evidence>
<dbReference type="KEGG" id="slp:Slip_0734"/>
<dbReference type="RefSeq" id="WP_013174916.1">
    <property type="nucleotide sequence ID" value="NC_014220.1"/>
</dbReference>
<evidence type="ECO:0000256" key="6">
    <source>
        <dbReference type="ARBA" id="ARBA00010854"/>
    </source>
</evidence>
<feature type="domain" description="B12-binding" evidence="23">
    <location>
        <begin position="730"/>
        <end position="852"/>
    </location>
</feature>
<evidence type="ECO:0000259" key="23">
    <source>
        <dbReference type="PROSITE" id="PS51332"/>
    </source>
</evidence>
<comment type="function">
    <text evidence="18">Catalyzes the transfer of a methyl group from methyl-cobalamin to homocysteine, yielding enzyme-bound cob(I)alamin and methionine. Subsequently, remethylates the cofactor using methyltetrahydrofolate.</text>
</comment>
<proteinExistence type="inferred from homology"/>
<feature type="domain" description="B12-binding N-terminal" evidence="24">
    <location>
        <begin position="636"/>
        <end position="730"/>
    </location>
</feature>
<dbReference type="SMART" id="SM01018">
    <property type="entry name" value="B12-binding_2"/>
    <property type="match status" value="1"/>
</dbReference>
<keyword evidence="15 20" id="KW-0862">Zinc</keyword>
<dbReference type="InterPro" id="IPR003759">
    <property type="entry name" value="Cbl-bd_cap"/>
</dbReference>
<dbReference type="Pfam" id="PF02574">
    <property type="entry name" value="S-methyl_trans"/>
    <property type="match status" value="1"/>
</dbReference>
<keyword evidence="13" id="KW-0949">S-adenosyl-L-methionine</keyword>
<evidence type="ECO:0000259" key="21">
    <source>
        <dbReference type="PROSITE" id="PS50970"/>
    </source>
</evidence>
<evidence type="ECO:0000256" key="15">
    <source>
        <dbReference type="ARBA" id="ARBA00022833"/>
    </source>
</evidence>
<organism evidence="25 26">
    <name type="scientific">Syntrophothermus lipocalidus (strain DSM 12680 / TGB-C1)</name>
    <dbReference type="NCBI Taxonomy" id="643648"/>
    <lineage>
        <taxon>Bacteria</taxon>
        <taxon>Bacillati</taxon>
        <taxon>Bacillota</taxon>
        <taxon>Clostridia</taxon>
        <taxon>Eubacteriales</taxon>
        <taxon>Syntrophomonadaceae</taxon>
        <taxon>Syntrophothermus</taxon>
    </lineage>
</organism>
<dbReference type="EMBL" id="CP002048">
    <property type="protein sequence ID" value="ADI01514.1"/>
    <property type="molecule type" value="Genomic_DNA"/>
</dbReference>
<dbReference type="GO" id="GO:0031419">
    <property type="term" value="F:cobalamin binding"/>
    <property type="evidence" value="ECO:0007669"/>
    <property type="project" value="UniProtKB-KW"/>
</dbReference>
<dbReference type="Pfam" id="PF02310">
    <property type="entry name" value="B12-binding"/>
    <property type="match status" value="1"/>
</dbReference>
<comment type="similarity">
    <text evidence="6">Belongs to the methylamine corrinoid protein family.</text>
</comment>
<dbReference type="FunFam" id="3.40.50.280:FF:000003">
    <property type="entry name" value="Dimethylamine methyltransferase corrinoid protein"/>
    <property type="match status" value="1"/>
</dbReference>
<keyword evidence="12 20" id="KW-0808">Transferase</keyword>
<evidence type="ECO:0000256" key="2">
    <source>
        <dbReference type="ARBA" id="ARBA00001947"/>
    </source>
</evidence>
<keyword evidence="17" id="KW-0170">Cobalt</keyword>
<dbReference type="Gene3D" id="3.20.20.20">
    <property type="entry name" value="Dihydropteroate synthase-like"/>
    <property type="match status" value="1"/>
</dbReference>
<dbReference type="UniPathway" id="UPA00051">
    <property type="reaction ID" value="UER00081"/>
</dbReference>
<dbReference type="STRING" id="643648.Slip_0734"/>
<evidence type="ECO:0000256" key="13">
    <source>
        <dbReference type="ARBA" id="ARBA00022691"/>
    </source>
</evidence>
<dbReference type="SUPFAM" id="SSF47644">
    <property type="entry name" value="Methionine synthase domain"/>
    <property type="match status" value="1"/>
</dbReference>
<evidence type="ECO:0000256" key="10">
    <source>
        <dbReference type="ARBA" id="ARBA00022605"/>
    </source>
</evidence>
<evidence type="ECO:0000256" key="7">
    <source>
        <dbReference type="ARBA" id="ARBA00012032"/>
    </source>
</evidence>
<feature type="domain" description="Hcy-binding" evidence="21">
    <location>
        <begin position="11"/>
        <end position="296"/>
    </location>
</feature>
<dbReference type="GO" id="GO:0050667">
    <property type="term" value="P:homocysteine metabolic process"/>
    <property type="evidence" value="ECO:0007669"/>
    <property type="project" value="TreeGrafter"/>
</dbReference>
<dbReference type="NCBIfam" id="NF005719">
    <property type="entry name" value="PRK07535.1"/>
    <property type="match status" value="1"/>
</dbReference>
<keyword evidence="14 20" id="KW-0479">Metal-binding</keyword>
<dbReference type="SUPFAM" id="SSF51717">
    <property type="entry name" value="Dihydropteroate synthetase-like"/>
    <property type="match status" value="1"/>
</dbReference>
<dbReference type="InterPro" id="IPR036589">
    <property type="entry name" value="HCY_dom_sf"/>
</dbReference>
<evidence type="ECO:0000259" key="24">
    <source>
        <dbReference type="PROSITE" id="PS51337"/>
    </source>
</evidence>
<dbReference type="InterPro" id="IPR050554">
    <property type="entry name" value="Met_Synthase/Corrinoid"/>
</dbReference>
<comment type="cofactor">
    <cofactor evidence="3">
        <name>methylcob(III)alamin</name>
        <dbReference type="ChEBI" id="CHEBI:28115"/>
    </cofactor>
</comment>
<accession>D7CLC9</accession>
<keyword evidence="10" id="KW-0028">Amino-acid biosynthesis</keyword>
<evidence type="ECO:0000256" key="8">
    <source>
        <dbReference type="ARBA" id="ARBA00013998"/>
    </source>
</evidence>
<dbReference type="CDD" id="cd02070">
    <property type="entry name" value="corrinoid_protein_B12-BD"/>
    <property type="match status" value="1"/>
</dbReference>
<feature type="binding site" evidence="20">
    <location>
        <position position="216"/>
    </location>
    <ligand>
        <name>Zn(2+)</name>
        <dbReference type="ChEBI" id="CHEBI:29105"/>
    </ligand>
</feature>
<protein>
    <recommendedName>
        <fullName evidence="8">Methionine synthase</fullName>
        <ecNumber evidence="7">2.1.1.13</ecNumber>
    </recommendedName>
    <alternativeName>
        <fullName evidence="19">5-methyltetrahydrofolate--homocysteine methyltransferase</fullName>
    </alternativeName>
</protein>
<dbReference type="GO" id="GO:0046653">
    <property type="term" value="P:tetrahydrofolate metabolic process"/>
    <property type="evidence" value="ECO:0007669"/>
    <property type="project" value="TreeGrafter"/>
</dbReference>
<dbReference type="OrthoDB" id="9803687at2"/>
<dbReference type="Gene3D" id="3.40.50.280">
    <property type="entry name" value="Cobalamin-binding domain"/>
    <property type="match status" value="1"/>
</dbReference>
<dbReference type="Proteomes" id="UP000000378">
    <property type="component" value="Chromosome"/>
</dbReference>
<evidence type="ECO:0000256" key="16">
    <source>
        <dbReference type="ARBA" id="ARBA00023167"/>
    </source>
</evidence>
<dbReference type="InterPro" id="IPR003726">
    <property type="entry name" value="HCY_dom"/>
</dbReference>
<dbReference type="InterPro" id="IPR011005">
    <property type="entry name" value="Dihydropteroate_synth-like_sf"/>
</dbReference>
<evidence type="ECO:0000313" key="26">
    <source>
        <dbReference type="Proteomes" id="UP000000378"/>
    </source>
</evidence>
<dbReference type="PANTHER" id="PTHR45833">
    <property type="entry name" value="METHIONINE SYNTHASE"/>
    <property type="match status" value="1"/>
</dbReference>
<evidence type="ECO:0000256" key="9">
    <source>
        <dbReference type="ARBA" id="ARBA00022603"/>
    </source>
</evidence>
<feature type="binding site" evidence="20">
    <location>
        <position position="282"/>
    </location>
    <ligand>
        <name>Zn(2+)</name>
        <dbReference type="ChEBI" id="CHEBI:29105"/>
    </ligand>
</feature>
<comment type="catalytic activity">
    <reaction evidence="1">
        <text>(6S)-5-methyl-5,6,7,8-tetrahydrofolate + L-homocysteine = (6S)-5,6,7,8-tetrahydrofolate + L-methionine</text>
        <dbReference type="Rhea" id="RHEA:11172"/>
        <dbReference type="ChEBI" id="CHEBI:18608"/>
        <dbReference type="ChEBI" id="CHEBI:57453"/>
        <dbReference type="ChEBI" id="CHEBI:57844"/>
        <dbReference type="ChEBI" id="CHEBI:58199"/>
        <dbReference type="EC" id="2.1.1.13"/>
    </reaction>
</comment>
<evidence type="ECO:0000256" key="4">
    <source>
        <dbReference type="ARBA" id="ARBA00005178"/>
    </source>
</evidence>
<keyword evidence="16" id="KW-0486">Methionine biosynthesis</keyword>
<dbReference type="InterPro" id="IPR036594">
    <property type="entry name" value="Meth_synthase_dom"/>
</dbReference>
<keyword evidence="26" id="KW-1185">Reference proteome</keyword>
<dbReference type="Pfam" id="PF02607">
    <property type="entry name" value="B12-binding_2"/>
    <property type="match status" value="1"/>
</dbReference>
<dbReference type="PIRSF" id="PIRSF037472">
    <property type="entry name" value="DHPS_mtfrase"/>
    <property type="match status" value="1"/>
</dbReference>
<reference evidence="26" key="1">
    <citation type="journal article" date="2010" name="Stand. Genomic Sci.">
        <title>Complete genome sequence of Syntrophothermus lipocalidus type strain (TGB-C1T).</title>
        <authorList>
            <consortium name="US DOE Joint Genome Institute (JGI-PGF)"/>
            <person name="Djao O."/>
            <person name="Zhang X."/>
            <person name="Lucas S."/>
            <person name="Lapidus A."/>
            <person name="Glavina Del Rio T."/>
            <person name="Nolan M."/>
            <person name="Tice H."/>
            <person name="Cheng J."/>
            <person name="Han C."/>
            <person name="Tapia R."/>
            <person name="Goodwin L."/>
            <person name="Pitluck S."/>
            <person name="Liolios K."/>
            <person name="Ivanova N."/>
            <person name="Mavromatis K."/>
            <person name="Mikhailova N."/>
            <person name="Ovchinnikova G."/>
            <person name="Pati A."/>
            <person name="Brambilla E."/>
            <person name="Chen A."/>
            <person name="Palaniappan K."/>
            <person name="Land M."/>
            <person name="Hauser L."/>
            <person name="Chang Y."/>
            <person name="Jeffries C."/>
            <person name="Rohde M."/>
            <person name="Sikorski J."/>
            <person name="Spring S."/>
            <person name="Goker M."/>
            <person name="Detter J."/>
            <person name="Woyke T."/>
            <person name="Bristow J."/>
            <person name="Eisen J."/>
            <person name="Markowitz V."/>
            <person name="Hugenholtz P."/>
            <person name="Kyrpides N."/>
            <person name="Klenk H."/>
        </authorList>
    </citation>
    <scope>NUCLEOTIDE SEQUENCE [LARGE SCALE GENOMIC DNA]</scope>
    <source>
        <strain evidence="26">DSM 12680 / TGB-C1</strain>
    </source>
</reference>
<evidence type="ECO:0000256" key="14">
    <source>
        <dbReference type="ARBA" id="ARBA00022723"/>
    </source>
</evidence>
<dbReference type="PANTHER" id="PTHR45833:SF1">
    <property type="entry name" value="METHIONINE SYNTHASE"/>
    <property type="match status" value="1"/>
</dbReference>
<comment type="pathway">
    <text evidence="4">Amino-acid biosynthesis; L-methionine biosynthesis via de novo pathway; L-methionine from L-homocysteine (MetH route): step 1/1.</text>
</comment>
<reference evidence="25 26" key="2">
    <citation type="journal article" date="2010" name="Stand. Genomic Sci.">
        <title>Complete genome sequence of Syntrophothermus lipocalidus type strain (TGB-C1).</title>
        <authorList>
            <person name="Djao O.D."/>
            <person name="Zhang X."/>
            <person name="Lucas S."/>
            <person name="Lapidus A."/>
            <person name="Del Rio T.G."/>
            <person name="Nolan M."/>
            <person name="Tice H."/>
            <person name="Cheng J.F."/>
            <person name="Han C."/>
            <person name="Tapia R."/>
            <person name="Goodwin L."/>
            <person name="Pitluck S."/>
            <person name="Liolios K."/>
            <person name="Ivanova N."/>
            <person name="Mavromatis K."/>
            <person name="Mikhailova N."/>
            <person name="Ovchinnikova G."/>
            <person name="Pati A."/>
            <person name="Brambilla E."/>
            <person name="Chen A."/>
            <person name="Palaniappan K."/>
            <person name="Land M."/>
            <person name="Hauser L."/>
            <person name="Chang Y.J."/>
            <person name="Jeffries C.D."/>
            <person name="Rohde M."/>
            <person name="Sikorski J."/>
            <person name="Spring S."/>
            <person name="Goker M."/>
            <person name="Detter J.C."/>
            <person name="Woyke T."/>
            <person name="Bristow J."/>
            <person name="Eisen J.A."/>
            <person name="Markowitz V."/>
            <person name="Hugenholtz P."/>
            <person name="Kyrpides N.C."/>
            <person name="Klenk H.P."/>
        </authorList>
    </citation>
    <scope>NUCLEOTIDE SEQUENCE [LARGE SCALE GENOMIC DNA]</scope>
    <source>
        <strain evidence="26">DSM 12680 / TGB-C1</strain>
    </source>
</reference>
<dbReference type="Pfam" id="PF00809">
    <property type="entry name" value="Pterin_bind"/>
    <property type="match status" value="1"/>
</dbReference>
<feature type="binding site" evidence="20">
    <location>
        <position position="281"/>
    </location>
    <ligand>
        <name>Zn(2+)</name>
        <dbReference type="ChEBI" id="CHEBI:29105"/>
    </ligand>
</feature>
<keyword evidence="9 20" id="KW-0489">Methyltransferase</keyword>